<dbReference type="Proteomes" id="UP000549134">
    <property type="component" value="Unassembled WGS sequence"/>
</dbReference>
<dbReference type="GO" id="GO:0005737">
    <property type="term" value="C:cytoplasm"/>
    <property type="evidence" value="ECO:0007669"/>
    <property type="project" value="UniProtKB-SubCell"/>
</dbReference>
<evidence type="ECO:0000256" key="2">
    <source>
        <dbReference type="ARBA" id="ARBA00022448"/>
    </source>
</evidence>
<evidence type="ECO:0000256" key="4">
    <source>
        <dbReference type="ARBA" id="ARBA00022927"/>
    </source>
</evidence>
<comment type="caution">
    <text evidence="7">The sequence shown here is derived from an EMBL/GenBank/DDBJ whole genome shotgun (WGS) entry which is preliminary data.</text>
</comment>
<evidence type="ECO:0000256" key="5">
    <source>
        <dbReference type="ARBA" id="ARBA00024335"/>
    </source>
</evidence>
<comment type="subcellular location">
    <subcellularLocation>
        <location evidence="1">Cytoplasm</location>
    </subcellularLocation>
</comment>
<name>A0A7Y8DR46_PSETO</name>
<accession>A0A7Y8DR46</accession>
<dbReference type="GO" id="GO:0030254">
    <property type="term" value="P:protein secretion by the type III secretion system"/>
    <property type="evidence" value="ECO:0007669"/>
    <property type="project" value="InterPro"/>
</dbReference>
<feature type="coiled-coil region" evidence="6">
    <location>
        <begin position="26"/>
        <end position="93"/>
    </location>
</feature>
<reference evidence="7 8" key="1">
    <citation type="submission" date="2020-04" db="EMBL/GenBank/DDBJ databases">
        <title>Molecular characterization of pseudomonads from Agaricus bisporus reveal novel blotch 2 pathogens in Western Europe.</title>
        <authorList>
            <person name="Taparia T."/>
            <person name="Krijger M."/>
            <person name="Haynes E."/>
            <person name="Elpinstone J.G."/>
            <person name="Noble R."/>
            <person name="Van Der Wolf J."/>
        </authorList>
    </citation>
    <scope>NUCLEOTIDE SEQUENCE [LARGE SCALE GENOMIC DNA]</scope>
    <source>
        <strain evidence="7 8">IPO3746</strain>
    </source>
</reference>
<evidence type="ECO:0000256" key="1">
    <source>
        <dbReference type="ARBA" id="ARBA00004496"/>
    </source>
</evidence>
<dbReference type="NCBIfam" id="TIGR02499">
    <property type="entry name" value="HrpE_YscL_not"/>
    <property type="match status" value="1"/>
</dbReference>
<dbReference type="InterPro" id="IPR012842">
    <property type="entry name" value="T3SS_SctL/SctL2"/>
</dbReference>
<gene>
    <name evidence="7" type="primary">sctL</name>
    <name evidence="7" type="ORF">HX787_12350</name>
</gene>
<evidence type="ECO:0000256" key="6">
    <source>
        <dbReference type="SAM" id="Coils"/>
    </source>
</evidence>
<evidence type="ECO:0000313" key="7">
    <source>
        <dbReference type="EMBL" id="NWD36635.1"/>
    </source>
</evidence>
<dbReference type="GeneID" id="55845498"/>
<dbReference type="Pfam" id="PF06188">
    <property type="entry name" value="HrpE"/>
    <property type="match status" value="1"/>
</dbReference>
<dbReference type="RefSeq" id="WP_051032795.1">
    <property type="nucleotide sequence ID" value="NZ_CP020369.1"/>
</dbReference>
<keyword evidence="2" id="KW-0813">Transport</keyword>
<evidence type="ECO:0000313" key="8">
    <source>
        <dbReference type="Proteomes" id="UP000549134"/>
    </source>
</evidence>
<dbReference type="InterPro" id="IPR009335">
    <property type="entry name" value="T3SS_HrpE/ATPase_suE"/>
</dbReference>
<organism evidence="7 8">
    <name type="scientific">Pseudomonas tolaasii</name>
    <dbReference type="NCBI Taxonomy" id="29442"/>
    <lineage>
        <taxon>Bacteria</taxon>
        <taxon>Pseudomonadati</taxon>
        <taxon>Pseudomonadota</taxon>
        <taxon>Gammaproteobacteria</taxon>
        <taxon>Pseudomonadales</taxon>
        <taxon>Pseudomonadaceae</taxon>
        <taxon>Pseudomonas</taxon>
    </lineage>
</organism>
<dbReference type="AlphaFoldDB" id="A0A7Y8DR46"/>
<keyword evidence="3" id="KW-0963">Cytoplasm</keyword>
<proteinExistence type="inferred from homology"/>
<comment type="similarity">
    <text evidence="5">Belongs to the SctL stator family.</text>
</comment>
<evidence type="ECO:0000256" key="3">
    <source>
        <dbReference type="ARBA" id="ARBA00022490"/>
    </source>
</evidence>
<sequence>MLCRRKLELHTSPSSVPHTLIPRQMLEDSNQASSLLERAKAQAEEHLHQAEQQREALLEEASVAFWRRAEAQLDRWERERQSMSHALEQYATTVTNNVIRYLLGEVPDQQRLTVMLKQLLASQLPPVEATLLCHPDELNALESLLAPPHATLWMLRSDDTIRPQTLVLKTDEGDFRIDWASMFSLLLTQQKHAVPDAPSAPDVYEWQPPRNR</sequence>
<protein>
    <submittedName>
        <fullName evidence="7">Type III secretion system stator protein SctL</fullName>
    </submittedName>
</protein>
<keyword evidence="6" id="KW-0175">Coiled coil</keyword>
<keyword evidence="4" id="KW-0653">Protein transport</keyword>
<dbReference type="EMBL" id="JACAQK010000009">
    <property type="protein sequence ID" value="NWD36635.1"/>
    <property type="molecule type" value="Genomic_DNA"/>
</dbReference>